<accession>A0ABW2PSL7</accession>
<organism evidence="2 3">
    <name type="scientific">Exiguobacterium aestuarii</name>
    <dbReference type="NCBI Taxonomy" id="273527"/>
    <lineage>
        <taxon>Bacteria</taxon>
        <taxon>Bacillati</taxon>
        <taxon>Bacillota</taxon>
        <taxon>Bacilli</taxon>
        <taxon>Bacillales</taxon>
        <taxon>Bacillales Family XII. Incertae Sedis</taxon>
        <taxon>Exiguobacterium</taxon>
    </lineage>
</organism>
<feature type="transmembrane region" description="Helical" evidence="1">
    <location>
        <begin position="39"/>
        <end position="57"/>
    </location>
</feature>
<dbReference type="EMBL" id="JBHTCE010000004">
    <property type="protein sequence ID" value="MFC7391190.1"/>
    <property type="molecule type" value="Genomic_DNA"/>
</dbReference>
<dbReference type="Proteomes" id="UP001596439">
    <property type="component" value="Unassembled WGS sequence"/>
</dbReference>
<sequence>MDYRTEKEREEDKTSSLIMIWLMCWFIYGLLYGLVYLNVLFIVFVLFSSFLGVKGLIERDKRITREREIRKLNVEMDSEEGEMLMKREFSTYEVTGYDDQGKIKFVHLREGEFVLPVEINGDDLRKIKKMMELNPGVTVIVHAAIDQRRMRLLEVDGYSLRKDDM</sequence>
<protein>
    <submittedName>
        <fullName evidence="2">Uncharacterized protein</fullName>
    </submittedName>
</protein>
<comment type="caution">
    <text evidence="2">The sequence shown here is derived from an EMBL/GenBank/DDBJ whole genome shotgun (WGS) entry which is preliminary data.</text>
</comment>
<proteinExistence type="predicted"/>
<evidence type="ECO:0000313" key="2">
    <source>
        <dbReference type="EMBL" id="MFC7391190.1"/>
    </source>
</evidence>
<name>A0ABW2PSL7_9BACL</name>
<reference evidence="3" key="1">
    <citation type="journal article" date="2019" name="Int. J. Syst. Evol. Microbiol.">
        <title>The Global Catalogue of Microorganisms (GCM) 10K type strain sequencing project: providing services to taxonomists for standard genome sequencing and annotation.</title>
        <authorList>
            <consortium name="The Broad Institute Genomics Platform"/>
            <consortium name="The Broad Institute Genome Sequencing Center for Infectious Disease"/>
            <person name="Wu L."/>
            <person name="Ma J."/>
        </authorList>
    </citation>
    <scope>NUCLEOTIDE SEQUENCE [LARGE SCALE GENOMIC DNA]</scope>
    <source>
        <strain evidence="3">CCUG 55590</strain>
    </source>
</reference>
<keyword evidence="3" id="KW-1185">Reference proteome</keyword>
<evidence type="ECO:0000313" key="3">
    <source>
        <dbReference type="Proteomes" id="UP001596439"/>
    </source>
</evidence>
<keyword evidence="1" id="KW-1133">Transmembrane helix</keyword>
<keyword evidence="1" id="KW-0472">Membrane</keyword>
<feature type="transmembrane region" description="Helical" evidence="1">
    <location>
        <begin position="14"/>
        <end position="33"/>
    </location>
</feature>
<evidence type="ECO:0000256" key="1">
    <source>
        <dbReference type="SAM" id="Phobius"/>
    </source>
</evidence>
<dbReference type="RefSeq" id="WP_214790951.1">
    <property type="nucleotide sequence ID" value="NZ_JANIEL010000129.1"/>
</dbReference>
<keyword evidence="1" id="KW-0812">Transmembrane</keyword>
<gene>
    <name evidence="2" type="ORF">ACFQO8_13705</name>
</gene>